<protein>
    <recommendedName>
        <fullName evidence="2">Sporulation membrane protein YtrI C-terminal domain-containing protein</fullName>
    </recommendedName>
</protein>
<evidence type="ECO:0000256" key="1">
    <source>
        <dbReference type="SAM" id="Phobius"/>
    </source>
</evidence>
<gene>
    <name evidence="3" type="ORF">JFN88_12310</name>
</gene>
<reference evidence="3" key="1">
    <citation type="submission" date="2020-12" db="EMBL/GenBank/DDBJ databases">
        <authorList>
            <person name="Huq M.A."/>
        </authorList>
    </citation>
    <scope>NUCLEOTIDE SEQUENCE</scope>
    <source>
        <strain evidence="3">MAHUQ-46</strain>
    </source>
</reference>
<dbReference type="AlphaFoldDB" id="A0A934MR67"/>
<dbReference type="InterPro" id="IPR058620">
    <property type="entry name" value="YtrI_C"/>
</dbReference>
<dbReference type="EMBL" id="JAELUP010000065">
    <property type="protein sequence ID" value="MBJ6362049.1"/>
    <property type="molecule type" value="Genomic_DNA"/>
</dbReference>
<evidence type="ECO:0000313" key="3">
    <source>
        <dbReference type="EMBL" id="MBJ6362049.1"/>
    </source>
</evidence>
<proteinExistence type="predicted"/>
<feature type="transmembrane region" description="Helical" evidence="1">
    <location>
        <begin position="12"/>
        <end position="33"/>
    </location>
</feature>
<organism evidence="3 4">
    <name type="scientific">Paenibacillus roseus</name>
    <dbReference type="NCBI Taxonomy" id="2798579"/>
    <lineage>
        <taxon>Bacteria</taxon>
        <taxon>Bacillati</taxon>
        <taxon>Bacillota</taxon>
        <taxon>Bacilli</taxon>
        <taxon>Bacillales</taxon>
        <taxon>Paenibacillaceae</taxon>
        <taxon>Paenibacillus</taxon>
    </lineage>
</organism>
<keyword evidence="4" id="KW-1185">Reference proteome</keyword>
<dbReference type="RefSeq" id="WP_199019595.1">
    <property type="nucleotide sequence ID" value="NZ_JAELUP010000065.1"/>
</dbReference>
<dbReference type="Proteomes" id="UP000640274">
    <property type="component" value="Unassembled WGS sequence"/>
</dbReference>
<evidence type="ECO:0000259" key="2">
    <source>
        <dbReference type="Pfam" id="PF26347"/>
    </source>
</evidence>
<keyword evidence="1" id="KW-1133">Transmembrane helix</keyword>
<keyword evidence="1" id="KW-0472">Membrane</keyword>
<comment type="caution">
    <text evidence="3">The sequence shown here is derived from an EMBL/GenBank/DDBJ whole genome shotgun (WGS) entry which is preliminary data.</text>
</comment>
<keyword evidence="1" id="KW-0812">Transmembrane</keyword>
<sequence length="170" mass="19355">MRVPPFERYRGFTRAAGCFLLGAVAGAAVLLSISHDHLNALHLTIDKLNTVIEEKNHDITQLTEYKNEHNNVIKTVHVYVENNRLKNSSSSLDLRTELELKKAVKKDFDIFLGRKVYEIGDDSRLARTLLDNKVYTLGIDSKKYQIQVKTMLIVDTSLTVWVTAKMQPVL</sequence>
<evidence type="ECO:0000313" key="4">
    <source>
        <dbReference type="Proteomes" id="UP000640274"/>
    </source>
</evidence>
<feature type="domain" description="Sporulation membrane protein YtrI C-terminal" evidence="2">
    <location>
        <begin position="87"/>
        <end position="165"/>
    </location>
</feature>
<accession>A0A934MR67</accession>
<dbReference type="Pfam" id="PF26347">
    <property type="entry name" value="YtrI_sporulation"/>
    <property type="match status" value="1"/>
</dbReference>
<name>A0A934MR67_9BACL</name>